<evidence type="ECO:0000313" key="4">
    <source>
        <dbReference type="Proteomes" id="UP000660554"/>
    </source>
</evidence>
<feature type="domain" description="DUF7144" evidence="2">
    <location>
        <begin position="28"/>
        <end position="140"/>
    </location>
</feature>
<feature type="transmembrane region" description="Helical" evidence="1">
    <location>
        <begin position="72"/>
        <end position="91"/>
    </location>
</feature>
<protein>
    <recommendedName>
        <fullName evidence="2">DUF7144 domain-containing protein</fullName>
    </recommendedName>
</protein>
<organism evidence="3 4">
    <name type="scientific">Streptomyces virginiae</name>
    <name type="common">Streptomyces cinnamonensis</name>
    <dbReference type="NCBI Taxonomy" id="1961"/>
    <lineage>
        <taxon>Bacteria</taxon>
        <taxon>Bacillati</taxon>
        <taxon>Actinomycetota</taxon>
        <taxon>Actinomycetes</taxon>
        <taxon>Kitasatosporales</taxon>
        <taxon>Streptomycetaceae</taxon>
        <taxon>Streptomyces</taxon>
    </lineage>
</organism>
<keyword evidence="1" id="KW-0472">Membrane</keyword>
<evidence type="ECO:0000259" key="2">
    <source>
        <dbReference type="Pfam" id="PF23636"/>
    </source>
</evidence>
<dbReference type="EMBL" id="BNDV01000002">
    <property type="protein sequence ID" value="GHI11711.1"/>
    <property type="molecule type" value="Genomic_DNA"/>
</dbReference>
<accession>A0ABQ3NFZ8</accession>
<dbReference type="Pfam" id="PF23636">
    <property type="entry name" value="DUF7144"/>
    <property type="match status" value="1"/>
</dbReference>
<dbReference type="Proteomes" id="UP000660554">
    <property type="component" value="Unassembled WGS sequence"/>
</dbReference>
<keyword evidence="4" id="KW-1185">Reference proteome</keyword>
<name>A0ABQ3NFZ8_STRVG</name>
<keyword evidence="1" id="KW-1133">Transmembrane helix</keyword>
<feature type="transmembrane region" description="Helical" evidence="1">
    <location>
        <begin position="121"/>
        <end position="143"/>
    </location>
</feature>
<evidence type="ECO:0000313" key="3">
    <source>
        <dbReference type="EMBL" id="GHI11711.1"/>
    </source>
</evidence>
<feature type="transmembrane region" description="Helical" evidence="1">
    <location>
        <begin position="28"/>
        <end position="52"/>
    </location>
</feature>
<proteinExistence type="predicted"/>
<sequence length="146" mass="15518">MTSHAGGARPNSAAPAARKGGFSARNGWLLFAGFLMVFGGLMMLFSGISAIAKDDVFITTPHYAYEFDLTSWGWIHLVLGIVILLAGFAVIRGAVWARIVGLALAGLSMVASFMWLPYTPFWALVLLAIDGLIVWALCTAPGLTGD</sequence>
<dbReference type="GeneID" id="86957425"/>
<feature type="transmembrane region" description="Helical" evidence="1">
    <location>
        <begin position="96"/>
        <end position="115"/>
    </location>
</feature>
<evidence type="ECO:0000256" key="1">
    <source>
        <dbReference type="SAM" id="Phobius"/>
    </source>
</evidence>
<dbReference type="InterPro" id="IPR055568">
    <property type="entry name" value="DUF7144"/>
</dbReference>
<reference evidence="4" key="1">
    <citation type="submission" date="2020-09" db="EMBL/GenBank/DDBJ databases">
        <title>Whole genome shotgun sequence of Streptomyces cinnamonensis NBRC 15873.</title>
        <authorList>
            <person name="Komaki H."/>
            <person name="Tamura T."/>
        </authorList>
    </citation>
    <scope>NUCLEOTIDE SEQUENCE [LARGE SCALE GENOMIC DNA]</scope>
    <source>
        <strain evidence="4">NBRC 15873</strain>
    </source>
</reference>
<comment type="caution">
    <text evidence="3">The sequence shown here is derived from an EMBL/GenBank/DDBJ whole genome shotgun (WGS) entry which is preliminary data.</text>
</comment>
<keyword evidence="1" id="KW-0812">Transmembrane</keyword>
<gene>
    <name evidence="3" type="ORF">Scinn_11740</name>
</gene>
<dbReference type="RefSeq" id="WP_030650545.1">
    <property type="nucleotide sequence ID" value="NZ_BMRU01000013.1"/>
</dbReference>